<reference evidence="5" key="1">
    <citation type="submission" date="2020-05" db="EMBL/GenBank/DDBJ databases">
        <authorList>
            <person name="Chiriac C."/>
            <person name="Salcher M."/>
            <person name="Ghai R."/>
            <person name="Kavagutti S V."/>
        </authorList>
    </citation>
    <scope>NUCLEOTIDE SEQUENCE</scope>
</reference>
<gene>
    <name evidence="5" type="ORF">UFOPK3574_00312</name>
</gene>
<dbReference type="Pfam" id="PF03328">
    <property type="entry name" value="HpcH_HpaI"/>
    <property type="match status" value="1"/>
</dbReference>
<dbReference type="Gene3D" id="3.20.20.60">
    <property type="entry name" value="Phosphoenolpyruvate-binding domains"/>
    <property type="match status" value="1"/>
</dbReference>
<evidence type="ECO:0000259" key="4">
    <source>
        <dbReference type="Pfam" id="PF03328"/>
    </source>
</evidence>
<dbReference type="GO" id="GO:0000287">
    <property type="term" value="F:magnesium ion binding"/>
    <property type="evidence" value="ECO:0007669"/>
    <property type="project" value="TreeGrafter"/>
</dbReference>
<dbReference type="SUPFAM" id="SSF51621">
    <property type="entry name" value="Phosphoenolpyruvate/pyruvate domain"/>
    <property type="match status" value="1"/>
</dbReference>
<dbReference type="GO" id="GO:0003824">
    <property type="term" value="F:catalytic activity"/>
    <property type="evidence" value="ECO:0007669"/>
    <property type="project" value="InterPro"/>
</dbReference>
<comment type="cofactor">
    <cofactor evidence="1">
        <name>Mg(2+)</name>
        <dbReference type="ChEBI" id="CHEBI:18420"/>
    </cofactor>
</comment>
<name>A0A6J5YT14_9ZZZZ</name>
<protein>
    <submittedName>
        <fullName evidence="5">Unannotated protein</fullName>
    </submittedName>
</protein>
<evidence type="ECO:0000313" key="5">
    <source>
        <dbReference type="EMBL" id="CAB4332666.1"/>
    </source>
</evidence>
<dbReference type="PANTHER" id="PTHR32308:SF0">
    <property type="entry name" value="HPCH_HPAI ALDOLASE_CITRATE LYASE DOMAIN-CONTAINING PROTEIN"/>
    <property type="match status" value="1"/>
</dbReference>
<keyword evidence="3" id="KW-0460">Magnesium</keyword>
<keyword evidence="2" id="KW-0479">Metal-binding</keyword>
<sequence>MDGNLRRSLLAVPASSEKMVEKSKDLSCDQILFDLEDSVAPNEKSSARTNLINLLSSKPTFRARYISVRVNATDTNYFKDDISALAQIPADALFSVVLPKVEKASEIDLLGGSHLVDAQIESAAGLASVDAIASHPRCLSLSYGPLDFAADLGASLDDLSEGDLKEFTLYPLMKILVAARANGKLAFDGPEVDFRNLEKFTQSAKRARGLGFDGKWVIHPDQINLCNEIFTPSDSEYQGASELIAKYEIAKKQGLGAIADGDLMIDEASLRSAAKIVARRQAFNAS</sequence>
<evidence type="ECO:0000256" key="1">
    <source>
        <dbReference type="ARBA" id="ARBA00001946"/>
    </source>
</evidence>
<dbReference type="EMBL" id="CAESAF010000017">
    <property type="protein sequence ID" value="CAB4332666.1"/>
    <property type="molecule type" value="Genomic_DNA"/>
</dbReference>
<evidence type="ECO:0000256" key="3">
    <source>
        <dbReference type="ARBA" id="ARBA00022842"/>
    </source>
</evidence>
<dbReference type="PIRSF" id="PIRSF015582">
    <property type="entry name" value="Cit_lyase_B"/>
    <property type="match status" value="1"/>
</dbReference>
<accession>A0A6J5YT14</accession>
<dbReference type="AlphaFoldDB" id="A0A6J5YT14"/>
<dbReference type="GO" id="GO:0006107">
    <property type="term" value="P:oxaloacetate metabolic process"/>
    <property type="evidence" value="ECO:0007669"/>
    <property type="project" value="TreeGrafter"/>
</dbReference>
<dbReference type="InterPro" id="IPR040442">
    <property type="entry name" value="Pyrv_kinase-like_dom_sf"/>
</dbReference>
<dbReference type="InterPro" id="IPR005000">
    <property type="entry name" value="Aldolase/citrate-lyase_domain"/>
</dbReference>
<evidence type="ECO:0000256" key="2">
    <source>
        <dbReference type="ARBA" id="ARBA00022723"/>
    </source>
</evidence>
<dbReference type="InterPro" id="IPR015813">
    <property type="entry name" value="Pyrv/PenolPyrv_kinase-like_dom"/>
</dbReference>
<organism evidence="5">
    <name type="scientific">freshwater metagenome</name>
    <dbReference type="NCBI Taxonomy" id="449393"/>
    <lineage>
        <taxon>unclassified sequences</taxon>
        <taxon>metagenomes</taxon>
        <taxon>ecological metagenomes</taxon>
    </lineage>
</organism>
<feature type="domain" description="HpcH/HpaI aldolase/citrate lyase" evidence="4">
    <location>
        <begin position="7"/>
        <end position="220"/>
    </location>
</feature>
<dbReference type="PANTHER" id="PTHR32308">
    <property type="entry name" value="LYASE BETA SUBUNIT, PUTATIVE (AFU_ORTHOLOGUE AFUA_4G13030)-RELATED"/>
    <property type="match status" value="1"/>
</dbReference>
<proteinExistence type="predicted"/>
<dbReference type="InterPro" id="IPR011206">
    <property type="entry name" value="Citrate_lyase_beta/mcl1/mcl2"/>
</dbReference>